<organism evidence="5">
    <name type="scientific">Isometrus maculatus</name>
    <name type="common">Lesser brown scorpion</name>
    <name type="synonym">Scorpio maculatus</name>
    <dbReference type="NCBI Taxonomy" id="497827"/>
    <lineage>
        <taxon>Eukaryota</taxon>
        <taxon>Metazoa</taxon>
        <taxon>Ecdysozoa</taxon>
        <taxon>Arthropoda</taxon>
        <taxon>Chelicerata</taxon>
        <taxon>Arachnida</taxon>
        <taxon>Scorpiones</taxon>
        <taxon>Buthida</taxon>
        <taxon>Buthoidea</taxon>
        <taxon>Buthidae</taxon>
        <taxon>Isometrus</taxon>
    </lineage>
</organism>
<evidence type="ECO:0000256" key="1">
    <source>
        <dbReference type="ARBA" id="ARBA00022690"/>
    </source>
</evidence>
<dbReference type="PANTHER" id="PTHR23259:SF70">
    <property type="entry name" value="ACCESSORY GLAND PROTEIN ACP62F-RELATED"/>
    <property type="match status" value="1"/>
</dbReference>
<dbReference type="InterPro" id="IPR002919">
    <property type="entry name" value="TIL_dom"/>
</dbReference>
<dbReference type="Gene3D" id="2.10.25.10">
    <property type="entry name" value="Laminin"/>
    <property type="match status" value="2"/>
</dbReference>
<feature type="domain" description="TIL" evidence="4">
    <location>
        <begin position="23"/>
        <end position="81"/>
    </location>
</feature>
<dbReference type="EMBL" id="EU252361">
    <property type="protein sequence ID" value="ACD11932.1"/>
    <property type="molecule type" value="mRNA"/>
</dbReference>
<dbReference type="InterPro" id="IPR036084">
    <property type="entry name" value="Ser_inhib-like_sf"/>
</dbReference>
<accession>A0A0U1TZF0</accession>
<protein>
    <recommendedName>
        <fullName evidence="4">TIL domain-containing protein</fullName>
    </recommendedName>
</protein>
<dbReference type="SUPFAM" id="SSF57567">
    <property type="entry name" value="Serine protease inhibitors"/>
    <property type="match status" value="2"/>
</dbReference>
<reference evidence="5" key="1">
    <citation type="submission" date="2007-10" db="EMBL/GenBank/DDBJ databases">
        <title>Classification and functional annotation of ESTs from venom glands of Isometrus maculatus.</title>
        <authorList>
            <person name="Li W."/>
            <person name="Ma Y."/>
            <person name="Zhao R."/>
            <person name="Cao Z."/>
        </authorList>
    </citation>
    <scope>NUCLEOTIDE SEQUENCE</scope>
    <source>
        <tissue evidence="5">Venom gland</tissue>
    </source>
</reference>
<dbReference type="Pfam" id="PF01826">
    <property type="entry name" value="TIL"/>
    <property type="match status" value="2"/>
</dbReference>
<evidence type="ECO:0000313" key="5">
    <source>
        <dbReference type="EMBL" id="ACD11932.1"/>
    </source>
</evidence>
<sequence length="144" mass="16162">MLQFLILLTLGNVFASNKACYFLQDYSECYADCEKYCDWSDGTIKRPPCSDTCQGGCVCSSGYVRQQNGGGYQPCIPESECKSCPANEHFDPCRHHCQEDCSNEPLACVMMCHPGCICNDGYVRNHDHSRCIPIEDCANELIRH</sequence>
<evidence type="ECO:0000259" key="4">
    <source>
        <dbReference type="Pfam" id="PF01826"/>
    </source>
</evidence>
<dbReference type="InterPro" id="IPR051368">
    <property type="entry name" value="SerProtInhib-TIL_Domain"/>
</dbReference>
<dbReference type="CDD" id="cd19941">
    <property type="entry name" value="TIL"/>
    <property type="match status" value="2"/>
</dbReference>
<dbReference type="GO" id="GO:0030414">
    <property type="term" value="F:peptidase inhibitor activity"/>
    <property type="evidence" value="ECO:0007669"/>
    <property type="project" value="UniProtKB-KW"/>
</dbReference>
<dbReference type="PANTHER" id="PTHR23259">
    <property type="entry name" value="RIDDLE"/>
    <property type="match status" value="1"/>
</dbReference>
<feature type="domain" description="TIL" evidence="4">
    <location>
        <begin position="84"/>
        <end position="137"/>
    </location>
</feature>
<proteinExistence type="evidence at transcript level"/>
<name>A0A0U1TZF0_ISOMC</name>
<feature type="chain" id="PRO_5013266476" description="TIL domain-containing protein" evidence="3">
    <location>
        <begin position="16"/>
        <end position="144"/>
    </location>
</feature>
<feature type="signal peptide" evidence="3">
    <location>
        <begin position="1"/>
        <end position="15"/>
    </location>
</feature>
<evidence type="ECO:0000256" key="2">
    <source>
        <dbReference type="ARBA" id="ARBA00023157"/>
    </source>
</evidence>
<dbReference type="AlphaFoldDB" id="A0A0U1TZF0"/>
<keyword evidence="1" id="KW-0646">Protease inhibitor</keyword>
<keyword evidence="2" id="KW-1015">Disulfide bond</keyword>
<keyword evidence="3" id="KW-0732">Signal</keyword>
<evidence type="ECO:0000256" key="3">
    <source>
        <dbReference type="SAM" id="SignalP"/>
    </source>
</evidence>